<organism evidence="7 8">
    <name type="scientific">Mortierella isabellina</name>
    <name type="common">Filamentous fungus</name>
    <name type="synonym">Umbelopsis isabellina</name>
    <dbReference type="NCBI Taxonomy" id="91625"/>
    <lineage>
        <taxon>Eukaryota</taxon>
        <taxon>Fungi</taxon>
        <taxon>Fungi incertae sedis</taxon>
        <taxon>Mucoromycota</taxon>
        <taxon>Mucoromycotina</taxon>
        <taxon>Umbelopsidomycetes</taxon>
        <taxon>Umbelopsidales</taxon>
        <taxon>Umbelopsidaceae</taxon>
        <taxon>Umbelopsis</taxon>
    </lineage>
</organism>
<feature type="region of interest" description="Disordered" evidence="4">
    <location>
        <begin position="46"/>
        <end position="70"/>
    </location>
</feature>
<dbReference type="GO" id="GO:0003743">
    <property type="term" value="F:translation initiation factor activity"/>
    <property type="evidence" value="ECO:0007669"/>
    <property type="project" value="UniProtKB-KW"/>
</dbReference>
<feature type="domain" description="Translation initiation factor 3 N-terminal" evidence="6">
    <location>
        <begin position="71"/>
        <end position="138"/>
    </location>
</feature>
<protein>
    <recommendedName>
        <fullName evidence="9">Translation initiation factor IF-3</fullName>
    </recommendedName>
</protein>
<dbReference type="SUPFAM" id="SSF55200">
    <property type="entry name" value="Translation initiation factor IF3, C-terminal domain"/>
    <property type="match status" value="1"/>
</dbReference>
<evidence type="ECO:0000256" key="1">
    <source>
        <dbReference type="ARBA" id="ARBA00005439"/>
    </source>
</evidence>
<keyword evidence="8" id="KW-1185">Reference proteome</keyword>
<comment type="caution">
    <text evidence="7">The sequence shown here is derived from an EMBL/GenBank/DDBJ whole genome shotgun (WGS) entry which is preliminary data.</text>
</comment>
<evidence type="ECO:0000256" key="2">
    <source>
        <dbReference type="ARBA" id="ARBA00022540"/>
    </source>
</evidence>
<evidence type="ECO:0000259" key="5">
    <source>
        <dbReference type="Pfam" id="PF00707"/>
    </source>
</evidence>
<dbReference type="Gene3D" id="3.10.20.80">
    <property type="entry name" value="Translation initiation factor 3 (IF-3), N-terminal domain"/>
    <property type="match status" value="1"/>
</dbReference>
<proteinExistence type="inferred from homology"/>
<dbReference type="Proteomes" id="UP000654370">
    <property type="component" value="Unassembled WGS sequence"/>
</dbReference>
<comment type="similarity">
    <text evidence="1">Belongs to the IF-3 family.</text>
</comment>
<dbReference type="Pfam" id="PF05198">
    <property type="entry name" value="IF3_N"/>
    <property type="match status" value="1"/>
</dbReference>
<dbReference type="OrthoDB" id="21573at2759"/>
<keyword evidence="2" id="KW-0396">Initiation factor</keyword>
<dbReference type="AlphaFoldDB" id="A0A8H7UM22"/>
<evidence type="ECO:0008006" key="9">
    <source>
        <dbReference type="Google" id="ProtNLM"/>
    </source>
</evidence>
<dbReference type="Pfam" id="PF00707">
    <property type="entry name" value="IF3_C"/>
    <property type="match status" value="1"/>
</dbReference>
<dbReference type="PANTHER" id="PTHR10938">
    <property type="entry name" value="TRANSLATION INITIATION FACTOR IF-3"/>
    <property type="match status" value="1"/>
</dbReference>
<dbReference type="NCBIfam" id="TIGR00168">
    <property type="entry name" value="infC"/>
    <property type="match status" value="1"/>
</dbReference>
<dbReference type="GO" id="GO:0032790">
    <property type="term" value="P:ribosome disassembly"/>
    <property type="evidence" value="ECO:0007669"/>
    <property type="project" value="TreeGrafter"/>
</dbReference>
<dbReference type="InterPro" id="IPR036787">
    <property type="entry name" value="T_IF-3_N_sf"/>
</dbReference>
<evidence type="ECO:0000313" key="7">
    <source>
        <dbReference type="EMBL" id="KAG2183774.1"/>
    </source>
</evidence>
<keyword evidence="3" id="KW-0648">Protein biosynthesis</keyword>
<feature type="domain" description="Translation initiation factor 3 C-terminal" evidence="5">
    <location>
        <begin position="148"/>
        <end position="228"/>
    </location>
</feature>
<dbReference type="SUPFAM" id="SSF54364">
    <property type="entry name" value="Translation initiation factor IF3, N-terminal domain"/>
    <property type="match status" value="1"/>
</dbReference>
<name>A0A8H7UM22_MORIS</name>
<dbReference type="GO" id="GO:0070124">
    <property type="term" value="P:mitochondrial translational initiation"/>
    <property type="evidence" value="ECO:0007669"/>
    <property type="project" value="TreeGrafter"/>
</dbReference>
<evidence type="ECO:0000313" key="8">
    <source>
        <dbReference type="Proteomes" id="UP000654370"/>
    </source>
</evidence>
<sequence length="236" mass="26553">MLGRLLAQSHRRVLVAAVPRQSLSFLQTRTVKRQVRDPLGAVLAAAATESPQRPTTPSPPKQKKLGRQRRDEEITARFITLVDAEGTVHRDVRIRDALSKLDRQSQFLIEVDPLAEPHPVCRITPKKSVFEKNKAAKRQNTSRPEAVLKEVTFGWNVSPHDMGHKLQKAEQFLSKGNKVRIEVVAKKGQQRLPRDAQDEVVEKIVAQLKPHSKAMKNPSFVQNSTCIIVFEGKTAE</sequence>
<evidence type="ECO:0000256" key="3">
    <source>
        <dbReference type="ARBA" id="ARBA00022917"/>
    </source>
</evidence>
<reference evidence="7" key="1">
    <citation type="submission" date="2020-12" db="EMBL/GenBank/DDBJ databases">
        <title>Metabolic potential, ecology and presence of endohyphal bacteria is reflected in genomic diversity of Mucoromycotina.</title>
        <authorList>
            <person name="Muszewska A."/>
            <person name="Okrasinska A."/>
            <person name="Steczkiewicz K."/>
            <person name="Drgas O."/>
            <person name="Orlowska M."/>
            <person name="Perlinska-Lenart U."/>
            <person name="Aleksandrzak-Piekarczyk T."/>
            <person name="Szatraj K."/>
            <person name="Zielenkiewicz U."/>
            <person name="Pilsyk S."/>
            <person name="Malc E."/>
            <person name="Mieczkowski P."/>
            <person name="Kruszewska J.S."/>
            <person name="Biernat P."/>
            <person name="Pawlowska J."/>
        </authorList>
    </citation>
    <scope>NUCLEOTIDE SEQUENCE</scope>
    <source>
        <strain evidence="7">WA0000067209</strain>
    </source>
</reference>
<dbReference type="InterPro" id="IPR019815">
    <property type="entry name" value="Translation_initiation_fac_3_C"/>
</dbReference>
<dbReference type="Gene3D" id="3.30.110.10">
    <property type="entry name" value="Translation initiation factor 3 (IF-3), C-terminal domain"/>
    <property type="match status" value="1"/>
</dbReference>
<dbReference type="InterPro" id="IPR019814">
    <property type="entry name" value="Translation_initiation_fac_3_N"/>
</dbReference>
<dbReference type="EMBL" id="JAEPQZ010000003">
    <property type="protein sequence ID" value="KAG2183774.1"/>
    <property type="molecule type" value="Genomic_DNA"/>
</dbReference>
<dbReference type="InterPro" id="IPR001288">
    <property type="entry name" value="Translation_initiation_fac_3"/>
</dbReference>
<dbReference type="InterPro" id="IPR036788">
    <property type="entry name" value="T_IF-3_C_sf"/>
</dbReference>
<dbReference type="PANTHER" id="PTHR10938:SF0">
    <property type="entry name" value="TRANSLATION INITIATION FACTOR IF-3, MITOCHONDRIAL"/>
    <property type="match status" value="1"/>
</dbReference>
<dbReference type="GO" id="GO:0005739">
    <property type="term" value="C:mitochondrion"/>
    <property type="evidence" value="ECO:0007669"/>
    <property type="project" value="TreeGrafter"/>
</dbReference>
<evidence type="ECO:0000256" key="4">
    <source>
        <dbReference type="SAM" id="MobiDB-lite"/>
    </source>
</evidence>
<accession>A0A8H7UM22</accession>
<gene>
    <name evidence="7" type="ORF">INT43_006785</name>
</gene>
<evidence type="ECO:0000259" key="6">
    <source>
        <dbReference type="Pfam" id="PF05198"/>
    </source>
</evidence>
<dbReference type="GO" id="GO:0043022">
    <property type="term" value="F:ribosome binding"/>
    <property type="evidence" value="ECO:0007669"/>
    <property type="project" value="TreeGrafter"/>
</dbReference>